<protein>
    <submittedName>
        <fullName evidence="3">Uncharacterized protein</fullName>
    </submittedName>
</protein>
<dbReference type="OrthoDB" id="10516738at2759"/>
<reference evidence="3" key="1">
    <citation type="submission" date="2019-03" db="EMBL/GenBank/DDBJ databases">
        <title>Long read genome sequence of the mycoparasitic Pythium oligandrum ATCC 38472 isolated from sugarbeet rhizosphere.</title>
        <authorList>
            <person name="Gaulin E."/>
        </authorList>
    </citation>
    <scope>NUCLEOTIDE SEQUENCE</scope>
    <source>
        <strain evidence="3">ATCC 38472_TT</strain>
    </source>
</reference>
<sequence>MLLRTARRSAGAASPPTTQPVSVPRLLQAMARWMSLYMLGEVFFGPVADEYAKREDVEVPIEVLQEKEREMRELALAASDPVKARELKRIPPDMIPYLDHMLIFYRTVGVLNDDALGEDAETARKKVSSSQEPAPLSPTDSHAGHTDGSGGESPSPVLDDHGDVSPSHDDMNATAATNACNAAGHEKHDEANLSVADENMITAADRVEASELRTEAVEVMAEAEPPEAMSFVQVAAPDKRVGAKTAGKRPRKRRLTDQQIYTVMSDLVRDCVEAKKYCREQELLYEQEHKALTEKKAKYKALKQKLRACKEKGRERRRLQLLVEGQSEKAEPEDKSVKKERKRFKQYKRELDLRFKLMESENQRYKMEIENKLAELLCQVPLALYDAFSDVSTPSALP</sequence>
<feature type="region of interest" description="Disordered" evidence="2">
    <location>
        <begin position="121"/>
        <end position="172"/>
    </location>
</feature>
<dbReference type="Proteomes" id="UP000794436">
    <property type="component" value="Unassembled WGS sequence"/>
</dbReference>
<dbReference type="EMBL" id="SPLM01000108">
    <property type="protein sequence ID" value="TMW60572.1"/>
    <property type="molecule type" value="Genomic_DNA"/>
</dbReference>
<dbReference type="AlphaFoldDB" id="A0A8K1FI99"/>
<feature type="region of interest" description="Disordered" evidence="2">
    <location>
        <begin position="1"/>
        <end position="20"/>
    </location>
</feature>
<evidence type="ECO:0000313" key="3">
    <source>
        <dbReference type="EMBL" id="TMW60572.1"/>
    </source>
</evidence>
<name>A0A8K1FI99_PYTOL</name>
<evidence type="ECO:0000256" key="1">
    <source>
        <dbReference type="SAM" id="Coils"/>
    </source>
</evidence>
<feature type="region of interest" description="Disordered" evidence="2">
    <location>
        <begin position="322"/>
        <end position="341"/>
    </location>
</feature>
<comment type="caution">
    <text evidence="3">The sequence shown here is derived from an EMBL/GenBank/DDBJ whole genome shotgun (WGS) entry which is preliminary data.</text>
</comment>
<evidence type="ECO:0000313" key="4">
    <source>
        <dbReference type="Proteomes" id="UP000794436"/>
    </source>
</evidence>
<organism evidence="3 4">
    <name type="scientific">Pythium oligandrum</name>
    <name type="common">Mycoparasitic fungus</name>
    <dbReference type="NCBI Taxonomy" id="41045"/>
    <lineage>
        <taxon>Eukaryota</taxon>
        <taxon>Sar</taxon>
        <taxon>Stramenopiles</taxon>
        <taxon>Oomycota</taxon>
        <taxon>Peronosporomycetes</taxon>
        <taxon>Pythiales</taxon>
        <taxon>Pythiaceae</taxon>
        <taxon>Pythium</taxon>
    </lineage>
</organism>
<accession>A0A8K1FI99</accession>
<evidence type="ECO:0000256" key="2">
    <source>
        <dbReference type="SAM" id="MobiDB-lite"/>
    </source>
</evidence>
<keyword evidence="1" id="KW-0175">Coiled coil</keyword>
<feature type="coiled-coil region" evidence="1">
    <location>
        <begin position="348"/>
        <end position="375"/>
    </location>
</feature>
<proteinExistence type="predicted"/>
<feature type="coiled-coil region" evidence="1">
    <location>
        <begin position="285"/>
        <end position="312"/>
    </location>
</feature>
<feature type="compositionally biased region" description="Basic and acidic residues" evidence="2">
    <location>
        <begin position="158"/>
        <end position="171"/>
    </location>
</feature>
<feature type="compositionally biased region" description="Basic and acidic residues" evidence="2">
    <location>
        <begin position="326"/>
        <end position="337"/>
    </location>
</feature>
<keyword evidence="4" id="KW-1185">Reference proteome</keyword>
<gene>
    <name evidence="3" type="ORF">Poli38472_000614</name>
</gene>